<dbReference type="Proteomes" id="UP000317371">
    <property type="component" value="Unassembled WGS sequence"/>
</dbReference>
<evidence type="ECO:0000256" key="1">
    <source>
        <dbReference type="ARBA" id="ARBA00004651"/>
    </source>
</evidence>
<dbReference type="Gene3D" id="1.10.3720.10">
    <property type="entry name" value="MetI-like"/>
    <property type="match status" value="1"/>
</dbReference>
<dbReference type="GO" id="GO:0005886">
    <property type="term" value="C:plasma membrane"/>
    <property type="evidence" value="ECO:0007669"/>
    <property type="project" value="UniProtKB-SubCell"/>
</dbReference>
<dbReference type="InParanoid" id="A0A540V9Y3"/>
<dbReference type="PROSITE" id="PS50928">
    <property type="entry name" value="ABC_TM1"/>
    <property type="match status" value="1"/>
</dbReference>
<dbReference type="PANTHER" id="PTHR43744:SF6">
    <property type="entry name" value="ABC TRANSPORTER PERMEASE PROTEIN YESQ-RELATED"/>
    <property type="match status" value="1"/>
</dbReference>
<keyword evidence="3" id="KW-1003">Cell membrane</keyword>
<dbReference type="EMBL" id="VIGC01000037">
    <property type="protein sequence ID" value="TQE93586.1"/>
    <property type="molecule type" value="Genomic_DNA"/>
</dbReference>
<protein>
    <submittedName>
        <fullName evidence="9">Carbohydrate ABC transporter permease</fullName>
    </submittedName>
</protein>
<evidence type="ECO:0000256" key="6">
    <source>
        <dbReference type="ARBA" id="ARBA00023136"/>
    </source>
</evidence>
<name>A0A540V9Y3_9CHLR</name>
<dbReference type="PANTHER" id="PTHR43744">
    <property type="entry name" value="ABC TRANSPORTER PERMEASE PROTEIN MG189-RELATED-RELATED"/>
    <property type="match status" value="1"/>
</dbReference>
<dbReference type="FunCoup" id="A0A540V9Y3">
    <property type="interactions" value="69"/>
</dbReference>
<comment type="similarity">
    <text evidence="7">Belongs to the binding-protein-dependent transport system permease family.</text>
</comment>
<feature type="transmembrane region" description="Helical" evidence="7">
    <location>
        <begin position="123"/>
        <end position="145"/>
    </location>
</feature>
<keyword evidence="4 7" id="KW-0812">Transmembrane</keyword>
<feature type="domain" description="ABC transmembrane type-1" evidence="8">
    <location>
        <begin position="88"/>
        <end position="279"/>
    </location>
</feature>
<dbReference type="InterPro" id="IPR000515">
    <property type="entry name" value="MetI-like"/>
</dbReference>
<evidence type="ECO:0000256" key="2">
    <source>
        <dbReference type="ARBA" id="ARBA00022448"/>
    </source>
</evidence>
<keyword evidence="6 7" id="KW-0472">Membrane</keyword>
<feature type="transmembrane region" description="Helical" evidence="7">
    <location>
        <begin position="199"/>
        <end position="224"/>
    </location>
</feature>
<feature type="transmembrane region" description="Helical" evidence="7">
    <location>
        <begin position="92"/>
        <end position="111"/>
    </location>
</feature>
<dbReference type="AlphaFoldDB" id="A0A540V9Y3"/>
<dbReference type="CDD" id="cd06261">
    <property type="entry name" value="TM_PBP2"/>
    <property type="match status" value="1"/>
</dbReference>
<dbReference type="SUPFAM" id="SSF161098">
    <property type="entry name" value="MetI-like"/>
    <property type="match status" value="1"/>
</dbReference>
<feature type="transmembrane region" description="Helical" evidence="7">
    <location>
        <begin position="258"/>
        <end position="279"/>
    </location>
</feature>
<evidence type="ECO:0000259" key="8">
    <source>
        <dbReference type="PROSITE" id="PS50928"/>
    </source>
</evidence>
<feature type="transmembrane region" description="Helical" evidence="7">
    <location>
        <begin position="25"/>
        <end position="46"/>
    </location>
</feature>
<dbReference type="Pfam" id="PF00528">
    <property type="entry name" value="BPD_transp_1"/>
    <property type="match status" value="1"/>
</dbReference>
<evidence type="ECO:0000256" key="7">
    <source>
        <dbReference type="RuleBase" id="RU363032"/>
    </source>
</evidence>
<evidence type="ECO:0000256" key="3">
    <source>
        <dbReference type="ARBA" id="ARBA00022475"/>
    </source>
</evidence>
<dbReference type="GO" id="GO:0055085">
    <property type="term" value="P:transmembrane transport"/>
    <property type="evidence" value="ECO:0007669"/>
    <property type="project" value="InterPro"/>
</dbReference>
<organism evidence="9 10">
    <name type="scientific">Litorilinea aerophila</name>
    <dbReference type="NCBI Taxonomy" id="1204385"/>
    <lineage>
        <taxon>Bacteria</taxon>
        <taxon>Bacillati</taxon>
        <taxon>Chloroflexota</taxon>
        <taxon>Caldilineae</taxon>
        <taxon>Caldilineales</taxon>
        <taxon>Caldilineaceae</taxon>
        <taxon>Litorilinea</taxon>
    </lineage>
</organism>
<evidence type="ECO:0000256" key="4">
    <source>
        <dbReference type="ARBA" id="ARBA00022692"/>
    </source>
</evidence>
<sequence>MGAFNDSSTIRANPKRVPELLKTGAFHAGVLALSFVMIYPLLWMLASSFKGPDEIWTNVSSLIPRRFTLQNYIEGWAGFGGVTFTTYFRNSLLVTIISTVASVFSSAVVAYGFARIRFAGRGFWFAVMLATMMLPVQVQIIPQYIVFSRLGWVNTYIPLILPHFFAAPFFVFMIVQFIRGIPRELDEAAEIDGCNRAGIFFRIILPLLKPALVTASIFAFYWSWDDFLTPLVYLNNPRLYTISLALRSFADPSSVTNWGGVFAMGTLALVPVSVLFVAFQKYLVEGISTTGLKG</sequence>
<evidence type="ECO:0000256" key="5">
    <source>
        <dbReference type="ARBA" id="ARBA00022989"/>
    </source>
</evidence>
<keyword evidence="2 7" id="KW-0813">Transport</keyword>
<gene>
    <name evidence="9" type="ORF">FKZ61_20800</name>
</gene>
<dbReference type="InterPro" id="IPR035906">
    <property type="entry name" value="MetI-like_sf"/>
</dbReference>
<accession>A0A540V9Y3</accession>
<comment type="caution">
    <text evidence="9">The sequence shown here is derived from an EMBL/GenBank/DDBJ whole genome shotgun (WGS) entry which is preliminary data.</text>
</comment>
<keyword evidence="10" id="KW-1185">Reference proteome</keyword>
<evidence type="ECO:0000313" key="10">
    <source>
        <dbReference type="Proteomes" id="UP000317371"/>
    </source>
</evidence>
<evidence type="ECO:0000313" key="9">
    <source>
        <dbReference type="EMBL" id="TQE93586.1"/>
    </source>
</evidence>
<comment type="subcellular location">
    <subcellularLocation>
        <location evidence="1 7">Cell membrane</location>
        <topology evidence="1 7">Multi-pass membrane protein</topology>
    </subcellularLocation>
</comment>
<reference evidence="9 10" key="1">
    <citation type="submission" date="2019-06" db="EMBL/GenBank/DDBJ databases">
        <title>Genome sequence of Litorilinea aerophila BAA-2444.</title>
        <authorList>
            <person name="Maclea K.S."/>
            <person name="Maurais E.G."/>
            <person name="Iannazzi L.C."/>
        </authorList>
    </citation>
    <scope>NUCLEOTIDE SEQUENCE [LARGE SCALE GENOMIC DNA]</scope>
    <source>
        <strain evidence="9 10">ATCC BAA-2444</strain>
    </source>
</reference>
<dbReference type="OrthoDB" id="9794684at2"/>
<proteinExistence type="inferred from homology"/>
<feature type="transmembrane region" description="Helical" evidence="7">
    <location>
        <begin position="157"/>
        <end position="178"/>
    </location>
</feature>
<keyword evidence="5 7" id="KW-1133">Transmembrane helix</keyword>